<accession>A0A367YDT6</accession>
<dbReference type="STRING" id="5486.A0A367YDT6"/>
<evidence type="ECO:0000256" key="2">
    <source>
        <dbReference type="ARBA" id="ARBA00023157"/>
    </source>
</evidence>
<dbReference type="InterPro" id="IPR029058">
    <property type="entry name" value="AB_hydrolase_fold"/>
</dbReference>
<evidence type="ECO:0000256" key="4">
    <source>
        <dbReference type="ARBA" id="ARBA00023369"/>
    </source>
</evidence>
<dbReference type="InterPro" id="IPR005152">
    <property type="entry name" value="Lipase_secreted"/>
</dbReference>
<keyword evidence="1 5" id="KW-0732">Signal</keyword>
<feature type="chain" id="PRO_5016770313" evidence="5">
    <location>
        <begin position="21"/>
        <end position="452"/>
    </location>
</feature>
<organism evidence="6 7">
    <name type="scientific">Candida viswanathii</name>
    <dbReference type="NCBI Taxonomy" id="5486"/>
    <lineage>
        <taxon>Eukaryota</taxon>
        <taxon>Fungi</taxon>
        <taxon>Dikarya</taxon>
        <taxon>Ascomycota</taxon>
        <taxon>Saccharomycotina</taxon>
        <taxon>Pichiomycetes</taxon>
        <taxon>Debaryomycetaceae</taxon>
        <taxon>Candida/Lodderomyces clade</taxon>
        <taxon>Candida</taxon>
    </lineage>
</organism>
<keyword evidence="2" id="KW-1015">Disulfide bond</keyword>
<reference evidence="6 7" key="1">
    <citation type="submission" date="2018-06" db="EMBL/GenBank/DDBJ databases">
        <title>Whole genome sequencing of Candida tropicalis (genome annotated by CSBL at Korea University).</title>
        <authorList>
            <person name="Ahn J."/>
        </authorList>
    </citation>
    <scope>NUCLEOTIDE SEQUENCE [LARGE SCALE GENOMIC DNA]</scope>
    <source>
        <strain evidence="6 7">ATCC 20962</strain>
    </source>
</reference>
<dbReference type="EMBL" id="QLNQ01000024">
    <property type="protein sequence ID" value="RCK63182.1"/>
    <property type="molecule type" value="Genomic_DNA"/>
</dbReference>
<comment type="caution">
    <text evidence="6">The sequence shown here is derived from an EMBL/GenBank/DDBJ whole genome shotgun (WGS) entry which is preliminary data.</text>
</comment>
<comment type="catalytic activity">
    <reaction evidence="4">
        <text>a triacylglycerol + H2O = a diacylglycerol + a fatty acid + H(+)</text>
        <dbReference type="Rhea" id="RHEA:12044"/>
        <dbReference type="ChEBI" id="CHEBI:15377"/>
        <dbReference type="ChEBI" id="CHEBI:15378"/>
        <dbReference type="ChEBI" id="CHEBI:17855"/>
        <dbReference type="ChEBI" id="CHEBI:18035"/>
        <dbReference type="ChEBI" id="CHEBI:28868"/>
        <dbReference type="EC" id="3.1.1.3"/>
    </reaction>
    <physiologicalReaction direction="left-to-right" evidence="4">
        <dbReference type="Rhea" id="RHEA:12045"/>
    </physiologicalReaction>
</comment>
<dbReference type="GO" id="GO:0004806">
    <property type="term" value="F:triacylglycerol lipase activity"/>
    <property type="evidence" value="ECO:0007669"/>
    <property type="project" value="UniProtKB-EC"/>
</dbReference>
<evidence type="ECO:0000313" key="7">
    <source>
        <dbReference type="Proteomes" id="UP000253472"/>
    </source>
</evidence>
<keyword evidence="3" id="KW-0325">Glycoprotein</keyword>
<sequence>MKSFLLLCFLFITYSIKSAAISLSPPSEGPFYTPPDDYEDAEPGDILKVRNTPTQLSSLFMPFQVKNTWQLLVRGGDNFGNASYIVTTVVEFFNADPNKVVSYQSWEDSANFDCTPSYGMQSGASLATTGIQLDMTFMVPILNNGYYLVNPDYEGPQAGYTVGRRAAHGVLDFIRAVLKSGNVTGIEELAGVAIWGYFGGSLASSWAVSLQTEYVPELEDNLIGVAIGGFFANVTALAQVTDGGFFSALISEQYNGLANVYPEFKEALHGYAADDDAREFLLRGAETCLIPLALQTLSQNYFSEDDRIFPDGFAIFDDPLYVPQIPVLIYQATFDSICLIKDSKKVYNQWCERGIGSCEFAEDLADSHIVEAFIGAPVALTWLKARFDGEEPVQGCKHSLRVSNYFYPNISNSTAQYWNGIYDAFIGADMGAAMNADNITLTELVNVLRSLF</sequence>
<dbReference type="SUPFAM" id="SSF53474">
    <property type="entry name" value="alpha/beta-Hydrolases"/>
    <property type="match status" value="1"/>
</dbReference>
<evidence type="ECO:0000256" key="5">
    <source>
        <dbReference type="SAM" id="SignalP"/>
    </source>
</evidence>
<keyword evidence="7" id="KW-1185">Reference proteome</keyword>
<dbReference type="Gene3D" id="1.10.260.130">
    <property type="match status" value="1"/>
</dbReference>
<dbReference type="Pfam" id="PF03583">
    <property type="entry name" value="LIP"/>
    <property type="match status" value="1"/>
</dbReference>
<protein>
    <submittedName>
        <fullName evidence="6">Lipase 1</fullName>
    </submittedName>
</protein>
<evidence type="ECO:0000256" key="3">
    <source>
        <dbReference type="ARBA" id="ARBA00023180"/>
    </source>
</evidence>
<evidence type="ECO:0000313" key="6">
    <source>
        <dbReference type="EMBL" id="RCK63182.1"/>
    </source>
</evidence>
<dbReference type="PANTHER" id="PTHR34853">
    <property type="match status" value="1"/>
</dbReference>
<evidence type="ECO:0000256" key="1">
    <source>
        <dbReference type="ARBA" id="ARBA00022729"/>
    </source>
</evidence>
<dbReference type="AlphaFoldDB" id="A0A367YDT6"/>
<dbReference type="OrthoDB" id="2373480at2759"/>
<proteinExistence type="predicted"/>
<name>A0A367YDT6_9ASCO</name>
<gene>
    <name evidence="6" type="primary">LIP1_3</name>
    <name evidence="6" type="ORF">Cantr_09867</name>
</gene>
<dbReference type="PANTHER" id="PTHR34853:SF1">
    <property type="entry name" value="LIPASE 5"/>
    <property type="match status" value="1"/>
</dbReference>
<dbReference type="Proteomes" id="UP000253472">
    <property type="component" value="Unassembled WGS sequence"/>
</dbReference>
<dbReference type="Gene3D" id="3.40.50.1820">
    <property type="entry name" value="alpha/beta hydrolase"/>
    <property type="match status" value="1"/>
</dbReference>
<dbReference type="GO" id="GO:0016042">
    <property type="term" value="P:lipid catabolic process"/>
    <property type="evidence" value="ECO:0007669"/>
    <property type="project" value="InterPro"/>
</dbReference>
<feature type="signal peptide" evidence="5">
    <location>
        <begin position="1"/>
        <end position="20"/>
    </location>
</feature>